<protein>
    <submittedName>
        <fullName evidence="2">Uncharacterized protein</fullName>
    </submittedName>
</protein>
<accession>A0A239BKY0</accession>
<dbReference type="EMBL" id="FZNS01000025">
    <property type="protein sequence ID" value="SNS07703.1"/>
    <property type="molecule type" value="Genomic_DNA"/>
</dbReference>
<organism evidence="2 3">
    <name type="scientific">Hymenobacter mucosus</name>
    <dbReference type="NCBI Taxonomy" id="1411120"/>
    <lineage>
        <taxon>Bacteria</taxon>
        <taxon>Pseudomonadati</taxon>
        <taxon>Bacteroidota</taxon>
        <taxon>Cytophagia</taxon>
        <taxon>Cytophagales</taxon>
        <taxon>Hymenobacteraceae</taxon>
        <taxon>Hymenobacter</taxon>
    </lineage>
</organism>
<dbReference type="Proteomes" id="UP000198310">
    <property type="component" value="Unassembled WGS sequence"/>
</dbReference>
<reference evidence="3" key="1">
    <citation type="submission" date="2017-06" db="EMBL/GenBank/DDBJ databases">
        <authorList>
            <person name="Varghese N."/>
            <person name="Submissions S."/>
        </authorList>
    </citation>
    <scope>NUCLEOTIDE SEQUENCE [LARGE SCALE GENOMIC DNA]</scope>
    <source>
        <strain evidence="3">DSM 28041</strain>
    </source>
</reference>
<dbReference type="AlphaFoldDB" id="A0A239BKY0"/>
<name>A0A239BKY0_9BACT</name>
<evidence type="ECO:0000313" key="3">
    <source>
        <dbReference type="Proteomes" id="UP000198310"/>
    </source>
</evidence>
<feature type="region of interest" description="Disordered" evidence="1">
    <location>
        <begin position="46"/>
        <end position="66"/>
    </location>
</feature>
<evidence type="ECO:0000313" key="2">
    <source>
        <dbReference type="EMBL" id="SNS07703.1"/>
    </source>
</evidence>
<keyword evidence="3" id="KW-1185">Reference proteome</keyword>
<evidence type="ECO:0000256" key="1">
    <source>
        <dbReference type="SAM" id="MobiDB-lite"/>
    </source>
</evidence>
<gene>
    <name evidence="2" type="ORF">SAMN06269173_1258</name>
</gene>
<feature type="compositionally biased region" description="Basic and acidic residues" evidence="1">
    <location>
        <begin position="56"/>
        <end position="66"/>
    </location>
</feature>
<proteinExistence type="predicted"/>
<dbReference type="RefSeq" id="WP_089334527.1">
    <property type="nucleotide sequence ID" value="NZ_FZNS01000025.1"/>
</dbReference>
<sequence length="66" mass="6861">MARKSTSTDDYTPNPALASPAADAFAAHCLQQLVLRGQLPQEFALPATGQAAASPRAHEGPESAEK</sequence>